<proteinExistence type="predicted"/>
<protein>
    <submittedName>
        <fullName evidence="1">Uncharacterized protein</fullName>
    </submittedName>
</protein>
<reference evidence="1 2" key="1">
    <citation type="submission" date="2019-01" db="EMBL/GenBank/DDBJ databases">
        <title>Sequencing of cultivated peanut Arachis hypogaea provides insights into genome evolution and oil improvement.</title>
        <authorList>
            <person name="Chen X."/>
        </authorList>
    </citation>
    <scope>NUCLEOTIDE SEQUENCE [LARGE SCALE GENOMIC DNA]</scope>
    <source>
        <strain evidence="2">cv. Fuhuasheng</strain>
        <tissue evidence="1">Leaves</tissue>
    </source>
</reference>
<dbReference type="AlphaFoldDB" id="A0A445EET0"/>
<dbReference type="PANTHER" id="PTHR10492">
    <property type="match status" value="1"/>
</dbReference>
<name>A0A445EET0_ARAHY</name>
<evidence type="ECO:0000313" key="2">
    <source>
        <dbReference type="Proteomes" id="UP000289738"/>
    </source>
</evidence>
<keyword evidence="2" id="KW-1185">Reference proteome</keyword>
<evidence type="ECO:0000313" key="1">
    <source>
        <dbReference type="EMBL" id="RYR73765.1"/>
    </source>
</evidence>
<dbReference type="Proteomes" id="UP000289738">
    <property type="component" value="Chromosome A02"/>
</dbReference>
<accession>A0A445EET0</accession>
<dbReference type="PANTHER" id="PTHR10492:SF90">
    <property type="entry name" value="ATP-DEPENDENT DNA HELICASE"/>
    <property type="match status" value="1"/>
</dbReference>
<comment type="caution">
    <text evidence="1">The sequence shown here is derived from an EMBL/GenBank/DDBJ whole genome shotgun (WGS) entry which is preliminary data.</text>
</comment>
<dbReference type="EMBL" id="SDMP01000002">
    <property type="protein sequence ID" value="RYR73765.1"/>
    <property type="molecule type" value="Genomic_DNA"/>
</dbReference>
<organism evidence="1 2">
    <name type="scientific">Arachis hypogaea</name>
    <name type="common">Peanut</name>
    <dbReference type="NCBI Taxonomy" id="3818"/>
    <lineage>
        <taxon>Eukaryota</taxon>
        <taxon>Viridiplantae</taxon>
        <taxon>Streptophyta</taxon>
        <taxon>Embryophyta</taxon>
        <taxon>Tracheophyta</taxon>
        <taxon>Spermatophyta</taxon>
        <taxon>Magnoliopsida</taxon>
        <taxon>eudicotyledons</taxon>
        <taxon>Gunneridae</taxon>
        <taxon>Pentapetalae</taxon>
        <taxon>rosids</taxon>
        <taxon>fabids</taxon>
        <taxon>Fabales</taxon>
        <taxon>Fabaceae</taxon>
        <taxon>Papilionoideae</taxon>
        <taxon>50 kb inversion clade</taxon>
        <taxon>dalbergioids sensu lato</taxon>
        <taxon>Dalbergieae</taxon>
        <taxon>Pterocarpus clade</taxon>
        <taxon>Arachis</taxon>
    </lineage>
</organism>
<gene>
    <name evidence="1" type="ORF">Ahy_A02g008267</name>
</gene>
<sequence>MKGRIYMELFKSTWYMVHGPCETYNNNSSCMKNRSYSKFYPKEFRQQVLIDKVGFSKYRHTDNGQTVTKKEYILDNKFIVPYNPKLSFKFEYHINVEYQYQISSIKYLFEYVYKDNNRVMVILYKNAGDSSKATQVIDKIWNCYDCRYISACEAA</sequence>
<dbReference type="STRING" id="3818.A0A445EET0"/>